<feature type="region of interest" description="Disordered" evidence="1">
    <location>
        <begin position="265"/>
        <end position="420"/>
    </location>
</feature>
<feature type="compositionally biased region" description="Pro residues" evidence="1">
    <location>
        <begin position="34"/>
        <end position="52"/>
    </location>
</feature>
<feature type="compositionally biased region" description="Polar residues" evidence="1">
    <location>
        <begin position="82"/>
        <end position="92"/>
    </location>
</feature>
<accession>A0A9W6X0G2</accession>
<dbReference type="Proteomes" id="UP001165121">
    <property type="component" value="Unassembled WGS sequence"/>
</dbReference>
<evidence type="ECO:0000313" key="2">
    <source>
        <dbReference type="EMBL" id="GMF24247.1"/>
    </source>
</evidence>
<feature type="region of interest" description="Disordered" evidence="1">
    <location>
        <begin position="458"/>
        <end position="536"/>
    </location>
</feature>
<feature type="compositionally biased region" description="Polar residues" evidence="1">
    <location>
        <begin position="273"/>
        <end position="282"/>
    </location>
</feature>
<evidence type="ECO:0000256" key="1">
    <source>
        <dbReference type="SAM" id="MobiDB-lite"/>
    </source>
</evidence>
<feature type="compositionally biased region" description="Basic residues" evidence="1">
    <location>
        <begin position="178"/>
        <end position="189"/>
    </location>
</feature>
<feature type="region of interest" description="Disordered" evidence="1">
    <location>
        <begin position="26"/>
        <end position="216"/>
    </location>
</feature>
<comment type="caution">
    <text evidence="2">The sequence shown here is derived from an EMBL/GenBank/DDBJ whole genome shotgun (WGS) entry which is preliminary data.</text>
</comment>
<proteinExistence type="predicted"/>
<feature type="compositionally biased region" description="Low complexity" evidence="1">
    <location>
        <begin position="53"/>
        <end position="69"/>
    </location>
</feature>
<keyword evidence="3" id="KW-1185">Reference proteome</keyword>
<gene>
    <name evidence="2" type="ORF">Pfra01_000403600</name>
</gene>
<dbReference type="EMBL" id="BSXT01000316">
    <property type="protein sequence ID" value="GMF24247.1"/>
    <property type="molecule type" value="Genomic_DNA"/>
</dbReference>
<feature type="compositionally biased region" description="Low complexity" evidence="1">
    <location>
        <begin position="293"/>
        <end position="305"/>
    </location>
</feature>
<sequence length="719" mass="76096">MSGLTAAELSAFRSASETLRQAGIGIFGDRGWRNPPPAAPAAPVTPAPPSPRRPQVSPTSQVSSRLPRSSSDDFGRHRARSPSVSRSSTHPRSLSVLARGSQSVPSSPTRNAVVRRPRSPSVARSESKRRHSPDSDADSSGSAMTSGHASSRSSTSSRSRKKARATPTPSPVSSQKSSSKRSTNKKAAKSRAAVVHSPSEDSDDKDGPASLRRPRRRLQLISARSSDCFTLESRIVTPRCSAKLRQFLRQVAVTVKQVLDQPLFRRPLHPHKSSQVTSSSPTQAPPGSVADLASANASISSSALAEDLEGADPSSVESSSTSRQSEATSTLASLSGTTKSFMIRALPPGKHPAWSPSDSDSDGGDSTGGRSAATPPNLSNRLVESSDSSGDVSTLTGSSKPKSQASSTAGSGFPPLASPTVAVRPPQVTISAPVSATAKAPVSSITPPLARFPVRSATSTSISSSASKAKAMVPARSAKDASKPKPASKAKSPAAIRSAKDGSKPKSASKPSASKAKLAASDTKARAKSDGGVPPHHVNVKVLVARAAASARLDSRESGSMKCLRELPVFHKGSKRCWEKIMNSCAVSVTMEKTEYGERIKPTPCSIAGLAAFMDVDDYGHHWRSVLRFLPHSLFFVDDSVLEVCPPVEKGKRFKKPGSQLKVLSHEWCKSRGVVREDILLALWERMHRIVESSVNVWLAEVFLASERTSRIDYEFTAL</sequence>
<dbReference type="OrthoDB" id="129668at2759"/>
<reference evidence="2" key="1">
    <citation type="submission" date="2023-04" db="EMBL/GenBank/DDBJ databases">
        <title>Phytophthora fragariaefolia NBRC 109709.</title>
        <authorList>
            <person name="Ichikawa N."/>
            <person name="Sato H."/>
            <person name="Tonouchi N."/>
        </authorList>
    </citation>
    <scope>NUCLEOTIDE SEQUENCE</scope>
    <source>
        <strain evidence="2">NBRC 109709</strain>
    </source>
</reference>
<feature type="compositionally biased region" description="Polar residues" evidence="1">
    <location>
        <begin position="374"/>
        <end position="410"/>
    </location>
</feature>
<feature type="compositionally biased region" description="Low complexity" evidence="1">
    <location>
        <begin position="458"/>
        <end position="476"/>
    </location>
</feature>
<feature type="compositionally biased region" description="Low complexity" evidence="1">
    <location>
        <begin position="484"/>
        <end position="497"/>
    </location>
</feature>
<feature type="compositionally biased region" description="Polar residues" evidence="1">
    <location>
        <begin position="100"/>
        <end position="110"/>
    </location>
</feature>
<name>A0A9W6X0G2_9STRA</name>
<protein>
    <submittedName>
        <fullName evidence="2">Unnamed protein product</fullName>
    </submittedName>
</protein>
<feature type="compositionally biased region" description="Low complexity" evidence="1">
    <location>
        <begin position="138"/>
        <end position="157"/>
    </location>
</feature>
<dbReference type="AlphaFoldDB" id="A0A9W6X0G2"/>
<evidence type="ECO:0000313" key="3">
    <source>
        <dbReference type="Proteomes" id="UP001165121"/>
    </source>
</evidence>
<organism evidence="2 3">
    <name type="scientific">Phytophthora fragariaefolia</name>
    <dbReference type="NCBI Taxonomy" id="1490495"/>
    <lineage>
        <taxon>Eukaryota</taxon>
        <taxon>Sar</taxon>
        <taxon>Stramenopiles</taxon>
        <taxon>Oomycota</taxon>
        <taxon>Peronosporomycetes</taxon>
        <taxon>Peronosporales</taxon>
        <taxon>Peronosporaceae</taxon>
        <taxon>Phytophthora</taxon>
    </lineage>
</organism>
<feature type="compositionally biased region" description="Low complexity" evidence="1">
    <location>
        <begin position="505"/>
        <end position="522"/>
    </location>
</feature>
<feature type="compositionally biased region" description="Low complexity" evidence="1">
    <location>
        <begin position="314"/>
        <end position="338"/>
    </location>
</feature>